<evidence type="ECO:0000256" key="2">
    <source>
        <dbReference type="SAM" id="SignalP"/>
    </source>
</evidence>
<dbReference type="InterPro" id="IPR025421">
    <property type="entry name" value="DUF4148"/>
</dbReference>
<dbReference type="Proteomes" id="UP000507140">
    <property type="component" value="Unassembled WGS sequence"/>
</dbReference>
<keyword evidence="2" id="KW-0732">Signal</keyword>
<dbReference type="RefSeq" id="WP_180098988.1">
    <property type="nucleotide sequence ID" value="NZ_CADIKR010000003.1"/>
</dbReference>
<keyword evidence="4" id="KW-1185">Reference proteome</keyword>
<feature type="compositionally biased region" description="Low complexity" evidence="1">
    <location>
        <begin position="25"/>
        <end position="40"/>
    </location>
</feature>
<evidence type="ECO:0000313" key="4">
    <source>
        <dbReference type="Proteomes" id="UP000507140"/>
    </source>
</evidence>
<evidence type="ECO:0008006" key="5">
    <source>
        <dbReference type="Google" id="ProtNLM"/>
    </source>
</evidence>
<feature type="chain" id="PRO_5047394666" description="DUF4148 domain-containing protein" evidence="2">
    <location>
        <begin position="28"/>
        <end position="109"/>
    </location>
</feature>
<reference evidence="3 4" key="1">
    <citation type="submission" date="2020-04" db="EMBL/GenBank/DDBJ databases">
        <authorList>
            <person name="De Canck E."/>
        </authorList>
    </citation>
    <scope>NUCLEOTIDE SEQUENCE [LARGE SCALE GENOMIC DNA]</scope>
    <source>
        <strain evidence="3 4">LMG 3415</strain>
    </source>
</reference>
<dbReference type="EMBL" id="CADIKR010000003">
    <property type="protein sequence ID" value="CAB3871364.1"/>
    <property type="molecule type" value="Genomic_DNA"/>
</dbReference>
<gene>
    <name evidence="3" type="ORF">LMG3415_02959</name>
</gene>
<protein>
    <recommendedName>
        <fullName evidence="5">DUF4148 domain-containing protein</fullName>
    </recommendedName>
</protein>
<dbReference type="Pfam" id="PF13663">
    <property type="entry name" value="DUF4148"/>
    <property type="match status" value="1"/>
</dbReference>
<proteinExistence type="predicted"/>
<name>A0ABM8LE93_9BURK</name>
<feature type="region of interest" description="Disordered" evidence="1">
    <location>
        <begin position="25"/>
        <end position="47"/>
    </location>
</feature>
<evidence type="ECO:0000256" key="1">
    <source>
        <dbReference type="SAM" id="MobiDB-lite"/>
    </source>
</evidence>
<sequence length="109" mass="11478">MKPLLPLRALVPAALAAFALLSGPAGAQPAASAPATAAPPSNYTPTRAEVERDLAAWKKSGVEAQWAGEETPNINSPTYITDYQKYISSVRGGDMAQPPASQTGSQRRW</sequence>
<comment type="caution">
    <text evidence="3">The sequence shown here is derived from an EMBL/GenBank/DDBJ whole genome shotgun (WGS) entry which is preliminary data.</text>
</comment>
<evidence type="ECO:0000313" key="3">
    <source>
        <dbReference type="EMBL" id="CAB3871364.1"/>
    </source>
</evidence>
<accession>A0ABM8LE93</accession>
<feature type="signal peptide" evidence="2">
    <location>
        <begin position="1"/>
        <end position="27"/>
    </location>
</feature>
<organism evidence="3 4">
    <name type="scientific">Achromobacter mucicolens</name>
    <dbReference type="NCBI Taxonomy" id="1389922"/>
    <lineage>
        <taxon>Bacteria</taxon>
        <taxon>Pseudomonadati</taxon>
        <taxon>Pseudomonadota</taxon>
        <taxon>Betaproteobacteria</taxon>
        <taxon>Burkholderiales</taxon>
        <taxon>Alcaligenaceae</taxon>
        <taxon>Achromobacter</taxon>
    </lineage>
</organism>